<dbReference type="Pfam" id="PF03281">
    <property type="entry name" value="Mab-21"/>
    <property type="match status" value="1"/>
</dbReference>
<dbReference type="InterPro" id="IPR024810">
    <property type="entry name" value="MAB21L/cGLR"/>
</dbReference>
<organism evidence="2 3">
    <name type="scientific">Bos mutus grunniens</name>
    <name type="common">Wild yak</name>
    <name type="synonym">Bos grunniens</name>
    <dbReference type="NCBI Taxonomy" id="30521"/>
    <lineage>
        <taxon>Eukaryota</taxon>
        <taxon>Metazoa</taxon>
        <taxon>Chordata</taxon>
        <taxon>Craniata</taxon>
        <taxon>Vertebrata</taxon>
        <taxon>Euteleostomi</taxon>
        <taxon>Mammalia</taxon>
        <taxon>Eutheria</taxon>
        <taxon>Laurasiatheria</taxon>
        <taxon>Artiodactyla</taxon>
        <taxon>Ruminantia</taxon>
        <taxon>Pecora</taxon>
        <taxon>Bovidae</taxon>
        <taxon>Bovinae</taxon>
        <taxon>Bos</taxon>
    </lineage>
</organism>
<accession>A0A8B9WWK9</accession>
<dbReference type="Proteomes" id="UP000694520">
    <property type="component" value="Chromosome 3"/>
</dbReference>
<dbReference type="Ensembl" id="ENSBGRT00000014910.1">
    <property type="protein sequence ID" value="ENSBGRP00000012926.1"/>
    <property type="gene ID" value="ENSBGRG00000008095.1"/>
</dbReference>
<evidence type="ECO:0000313" key="3">
    <source>
        <dbReference type="Proteomes" id="UP000694520"/>
    </source>
</evidence>
<reference evidence="2" key="3">
    <citation type="submission" date="2025-09" db="UniProtKB">
        <authorList>
            <consortium name="Ensembl"/>
        </authorList>
    </citation>
    <scope>IDENTIFICATION</scope>
</reference>
<dbReference type="Gene3D" id="3.30.460.90">
    <property type="match status" value="1"/>
</dbReference>
<dbReference type="AlphaFoldDB" id="A0A8B9WWK9"/>
<dbReference type="InterPro" id="IPR046903">
    <property type="entry name" value="Mab-21-like_nuc_Trfase"/>
</dbReference>
<evidence type="ECO:0000313" key="2">
    <source>
        <dbReference type="Ensembl" id="ENSBGRP00000012926.1"/>
    </source>
</evidence>
<gene>
    <name evidence="2" type="primary">MAB21L3</name>
</gene>
<dbReference type="Gene3D" id="1.10.1410.40">
    <property type="match status" value="1"/>
</dbReference>
<dbReference type="SMART" id="SM01265">
    <property type="entry name" value="Mab-21"/>
    <property type="match status" value="1"/>
</dbReference>
<reference evidence="2" key="2">
    <citation type="submission" date="2025-08" db="UniProtKB">
        <authorList>
            <consortium name="Ensembl"/>
        </authorList>
    </citation>
    <scope>IDENTIFICATION</scope>
</reference>
<evidence type="ECO:0000259" key="1">
    <source>
        <dbReference type="Pfam" id="PF03281"/>
    </source>
</evidence>
<sequence length="370" mass="41977">MQVDLRRQWISQMVEEVQKVVHHLTTEISYQDFRFQAIPYCDTYNENIKVLAPTQFLITVPMRGLAGYREARQQRWRFYSLKGTRLPCPLQDPEGLQQWLGVEQFLKSPGQWHEADVNIEGDIVPAKVLQVFRKLVENAIETCHLSDRVHILMDHLVVRVVVETSAGQVELQLTPAVDIPTSWSKKAQWPSCLKRWPSPETVQCIKSFGFSLLACSSYHWQLSFLRAEQVLLEQLDEDGGCRRKCFQALRQMKEDVWCPGTRPVITSYHLQVSGRPQRRGAGAGWVSLQCVCVCVCVCVCGETAPMRAHSSPAQGSRLLLFPPPPFLLPVPLFSYSLSVLPSLSLSLPLFHSTNQPKCPLRASNPAEVQK</sequence>
<dbReference type="PANTHER" id="PTHR10656:SF30">
    <property type="entry name" value="PROTEIN MAB-21-LIKE 3"/>
    <property type="match status" value="1"/>
</dbReference>
<dbReference type="GeneTree" id="ENSGT01050000244827"/>
<protein>
    <submittedName>
        <fullName evidence="2">Mab-21 like 3</fullName>
    </submittedName>
</protein>
<dbReference type="PANTHER" id="PTHR10656">
    <property type="entry name" value="CELL FATE DETERMINING PROTEIN MAB21-RELATED"/>
    <property type="match status" value="1"/>
</dbReference>
<keyword evidence="3" id="KW-1185">Reference proteome</keyword>
<name>A0A8B9WWK9_BOSMU</name>
<reference evidence="2" key="1">
    <citation type="submission" date="2019-05" db="EMBL/GenBank/DDBJ databases">
        <authorList>
            <person name="Zhang S."/>
            <person name="Liu J."/>
        </authorList>
    </citation>
    <scope>NUCLEOTIDE SEQUENCE [LARGE SCALE GENOMIC DNA]</scope>
</reference>
<proteinExistence type="predicted"/>
<feature type="domain" description="Mab-21-like nucleotidyltransferase" evidence="1">
    <location>
        <begin position="44"/>
        <end position="234"/>
    </location>
</feature>